<accession>A0A4U6X6E6</accession>
<proteinExistence type="predicted"/>
<sequence length="343" mass="37349">MATARKAFDMLSFQLTLKTENKQPPLDLNEPASLYSTLASQPPSPSDASPRYRPAATTSHIMKYLAVLAAVAITTNAVALPEAEAEAGAGVRTGRWNTRWCRTVGQPCWKVKRAADAFSAAITAADIVVDKRSPEALASHSEGGEAYMAKRYLSDLAGAVASSQPDPLSYYGGLGLGQRFADDTAEGVEKREAEAEAGVRTGRWNTRWCRTVGQPCWKAKKRSADEDEQVTEADSMADDRRWCSQPGAPCSVAKRAAEALLEAVEGPVDGLVAKREAEAAPWNTRWCRTVGQPCWKEKTKREAFCTNPDEPCWEQETDPEAWKAQRDLDAMVVAARAVIENVA</sequence>
<evidence type="ECO:0000313" key="1">
    <source>
        <dbReference type="EMBL" id="TKW50855.1"/>
    </source>
</evidence>
<evidence type="ECO:0000313" key="2">
    <source>
        <dbReference type="Proteomes" id="UP000310108"/>
    </source>
</evidence>
<comment type="caution">
    <text evidence="1">The sequence shown here is derived from an EMBL/GenBank/DDBJ whole genome shotgun (WGS) entry which is preliminary data.</text>
</comment>
<protein>
    <submittedName>
        <fullName evidence="1">Clock-controlled pheromone ccg-4</fullName>
    </submittedName>
</protein>
<organism evidence="1 2">
    <name type="scientific">Colletotrichum tanaceti</name>
    <dbReference type="NCBI Taxonomy" id="1306861"/>
    <lineage>
        <taxon>Eukaryota</taxon>
        <taxon>Fungi</taxon>
        <taxon>Dikarya</taxon>
        <taxon>Ascomycota</taxon>
        <taxon>Pezizomycotina</taxon>
        <taxon>Sordariomycetes</taxon>
        <taxon>Hypocreomycetidae</taxon>
        <taxon>Glomerellales</taxon>
        <taxon>Glomerellaceae</taxon>
        <taxon>Colletotrichum</taxon>
        <taxon>Colletotrichum destructivum species complex</taxon>
    </lineage>
</organism>
<gene>
    <name evidence="1" type="primary">ccg-4</name>
    <name evidence="1" type="ORF">CTA1_2758</name>
</gene>
<dbReference type="Proteomes" id="UP000310108">
    <property type="component" value="Unassembled WGS sequence"/>
</dbReference>
<name>A0A4U6X6E6_9PEZI</name>
<keyword evidence="2" id="KW-1185">Reference proteome</keyword>
<dbReference type="AlphaFoldDB" id="A0A4U6X6E6"/>
<reference evidence="1 2" key="1">
    <citation type="journal article" date="2019" name="PLoS ONE">
        <title>Comparative genome analysis indicates high evolutionary potential of pathogenicity genes in Colletotrichum tanaceti.</title>
        <authorList>
            <person name="Lelwala R.V."/>
            <person name="Korhonen P.K."/>
            <person name="Young N.D."/>
            <person name="Scott J.B."/>
            <person name="Ades P.A."/>
            <person name="Gasser R.B."/>
            <person name="Taylor P.W.J."/>
        </authorList>
    </citation>
    <scope>NUCLEOTIDE SEQUENCE [LARGE SCALE GENOMIC DNA]</scope>
    <source>
        <strain evidence="1">BRIP57314</strain>
    </source>
</reference>
<dbReference type="EMBL" id="PJEX01000355">
    <property type="protein sequence ID" value="TKW50855.1"/>
    <property type="molecule type" value="Genomic_DNA"/>
</dbReference>